<dbReference type="EMBL" id="QGDH01000030">
    <property type="protein sequence ID" value="RAR13786.1"/>
    <property type="molecule type" value="Genomic_DNA"/>
</dbReference>
<evidence type="ECO:0000256" key="5">
    <source>
        <dbReference type="SAM" id="Phobius"/>
    </source>
</evidence>
<dbReference type="InterPro" id="IPR021765">
    <property type="entry name" value="UstYa-like"/>
</dbReference>
<evidence type="ECO:0008006" key="8">
    <source>
        <dbReference type="Google" id="ProtNLM"/>
    </source>
</evidence>
<gene>
    <name evidence="6" type="ORF">DDE83_002823</name>
</gene>
<evidence type="ECO:0000256" key="3">
    <source>
        <dbReference type="ARBA" id="ARBA00035112"/>
    </source>
</evidence>
<evidence type="ECO:0000313" key="7">
    <source>
        <dbReference type="Proteomes" id="UP000249619"/>
    </source>
</evidence>
<keyword evidence="7" id="KW-1185">Reference proteome</keyword>
<evidence type="ECO:0000256" key="4">
    <source>
        <dbReference type="SAM" id="MobiDB-lite"/>
    </source>
</evidence>
<keyword evidence="5" id="KW-0812">Transmembrane</keyword>
<feature type="region of interest" description="Disordered" evidence="4">
    <location>
        <begin position="1"/>
        <end position="41"/>
    </location>
</feature>
<feature type="transmembrane region" description="Helical" evidence="5">
    <location>
        <begin position="63"/>
        <end position="84"/>
    </location>
</feature>
<evidence type="ECO:0000256" key="1">
    <source>
        <dbReference type="ARBA" id="ARBA00004685"/>
    </source>
</evidence>
<comment type="caution">
    <text evidence="6">The sequence shown here is derived from an EMBL/GenBank/DDBJ whole genome shotgun (WGS) entry which is preliminary data.</text>
</comment>
<comment type="pathway">
    <text evidence="1">Mycotoxin biosynthesis.</text>
</comment>
<dbReference type="GO" id="GO:0043386">
    <property type="term" value="P:mycotoxin biosynthetic process"/>
    <property type="evidence" value="ECO:0007669"/>
    <property type="project" value="InterPro"/>
</dbReference>
<comment type="similarity">
    <text evidence="3">Belongs to the ustYa family.</text>
</comment>
<sequence>MPSLNPFAPKIISYRDLSKESSEQDRDNGGEPSSADTEHHDAENDYLLASRFYRPRNSRCMHACGYIVVALVSLTVGLVFSQLYRLEREIKGYPKPYASPRYNVHDVVWQQNASYSGEPTEENDKTWADLIPDGRGFVRHPVLAKELKAVSVFHQIHCLHGIRTEHYKNTYLVAKLQHKQSIRRPSRSPNDHPHILAFTPNAYIESLIETGTKHQHGPAHIPHCIDYLRQAILCAADSNLEDTYIQGKSDSGGDLIGSDGWDSKRVCRDYRMIKEWSETWSADPTKGGID</sequence>
<reference evidence="7" key="1">
    <citation type="submission" date="2018-05" db="EMBL/GenBank/DDBJ databases">
        <title>Draft genome sequence of Stemphylium lycopersici strain CIDEFI 213.</title>
        <authorList>
            <person name="Medina R."/>
            <person name="Franco M.E.E."/>
            <person name="Lucentini C.G."/>
            <person name="Saparrat M.C.N."/>
            <person name="Balatti P.A."/>
        </authorList>
    </citation>
    <scope>NUCLEOTIDE SEQUENCE [LARGE SCALE GENOMIC DNA]</scope>
    <source>
        <strain evidence="7">CIDEFI 213</strain>
    </source>
</reference>
<accession>A0A364N946</accession>
<protein>
    <recommendedName>
        <fullName evidence="8">Tat pathway signal sequence</fullName>
    </recommendedName>
</protein>
<organism evidence="6 7">
    <name type="scientific">Stemphylium lycopersici</name>
    <name type="common">Tomato gray leaf spot disease fungus</name>
    <name type="synonym">Thyrospora lycopersici</name>
    <dbReference type="NCBI Taxonomy" id="183478"/>
    <lineage>
        <taxon>Eukaryota</taxon>
        <taxon>Fungi</taxon>
        <taxon>Dikarya</taxon>
        <taxon>Ascomycota</taxon>
        <taxon>Pezizomycotina</taxon>
        <taxon>Dothideomycetes</taxon>
        <taxon>Pleosporomycetidae</taxon>
        <taxon>Pleosporales</taxon>
        <taxon>Pleosporineae</taxon>
        <taxon>Pleosporaceae</taxon>
        <taxon>Stemphylium</taxon>
    </lineage>
</organism>
<dbReference type="PANTHER" id="PTHR33365">
    <property type="entry name" value="YALI0B05434P"/>
    <property type="match status" value="1"/>
</dbReference>
<keyword evidence="2" id="KW-0560">Oxidoreductase</keyword>
<evidence type="ECO:0000256" key="2">
    <source>
        <dbReference type="ARBA" id="ARBA00023002"/>
    </source>
</evidence>
<keyword evidence="5" id="KW-0472">Membrane</keyword>
<dbReference type="AlphaFoldDB" id="A0A364N946"/>
<evidence type="ECO:0000313" key="6">
    <source>
        <dbReference type="EMBL" id="RAR13786.1"/>
    </source>
</evidence>
<dbReference type="OrthoDB" id="3687641at2759"/>
<name>A0A364N946_STELY</name>
<dbReference type="STRING" id="183478.A0A364N946"/>
<dbReference type="GO" id="GO:0016491">
    <property type="term" value="F:oxidoreductase activity"/>
    <property type="evidence" value="ECO:0007669"/>
    <property type="project" value="UniProtKB-KW"/>
</dbReference>
<dbReference type="PANTHER" id="PTHR33365:SF11">
    <property type="entry name" value="TAT PATHWAY SIGNAL SEQUENCE"/>
    <property type="match status" value="1"/>
</dbReference>
<dbReference type="Pfam" id="PF11807">
    <property type="entry name" value="UstYa"/>
    <property type="match status" value="1"/>
</dbReference>
<dbReference type="Proteomes" id="UP000249619">
    <property type="component" value="Unassembled WGS sequence"/>
</dbReference>
<proteinExistence type="inferred from homology"/>
<feature type="compositionally biased region" description="Basic and acidic residues" evidence="4">
    <location>
        <begin position="16"/>
        <end position="29"/>
    </location>
</feature>
<keyword evidence="5" id="KW-1133">Transmembrane helix</keyword>